<dbReference type="SMART" id="SM00382">
    <property type="entry name" value="AAA"/>
    <property type="match status" value="1"/>
</dbReference>
<dbReference type="Pfam" id="PF08402">
    <property type="entry name" value="TOBE_2"/>
    <property type="match status" value="1"/>
</dbReference>
<dbReference type="InterPro" id="IPR017871">
    <property type="entry name" value="ABC_transporter-like_CS"/>
</dbReference>
<keyword evidence="2" id="KW-0547">Nucleotide-binding</keyword>
<dbReference type="FunFam" id="3.40.50.300:FF:000133">
    <property type="entry name" value="Spermidine/putrescine import ATP-binding protein PotA"/>
    <property type="match status" value="1"/>
</dbReference>
<dbReference type="PROSITE" id="PS00211">
    <property type="entry name" value="ABC_TRANSPORTER_1"/>
    <property type="match status" value="1"/>
</dbReference>
<keyword evidence="3 5" id="KW-0067">ATP-binding</keyword>
<dbReference type="InterPro" id="IPR003593">
    <property type="entry name" value="AAA+_ATPase"/>
</dbReference>
<dbReference type="SUPFAM" id="SSF52540">
    <property type="entry name" value="P-loop containing nucleoside triphosphate hydrolases"/>
    <property type="match status" value="1"/>
</dbReference>
<proteinExistence type="predicted"/>
<evidence type="ECO:0000313" key="5">
    <source>
        <dbReference type="EMBL" id="NEY89057.1"/>
    </source>
</evidence>
<dbReference type="GO" id="GO:0043190">
    <property type="term" value="C:ATP-binding cassette (ABC) transporter complex"/>
    <property type="evidence" value="ECO:0007669"/>
    <property type="project" value="InterPro"/>
</dbReference>
<dbReference type="InterPro" id="IPR027417">
    <property type="entry name" value="P-loop_NTPase"/>
</dbReference>
<dbReference type="PANTHER" id="PTHR42781">
    <property type="entry name" value="SPERMIDINE/PUTRESCINE IMPORT ATP-BINDING PROTEIN POTA"/>
    <property type="match status" value="1"/>
</dbReference>
<dbReference type="Gene3D" id="2.40.50.100">
    <property type="match status" value="1"/>
</dbReference>
<dbReference type="GO" id="GO:0022857">
    <property type="term" value="F:transmembrane transporter activity"/>
    <property type="evidence" value="ECO:0007669"/>
    <property type="project" value="InterPro"/>
</dbReference>
<sequence>MTFSDDKPTMIEFKDVHKYYGDYHALRGINGTIKAGEFFSLLGPSGCGKTTLLRTIAGFEGISSGAVLIDSKSMEGVPANERPTNMVFQSYAIFPHMSVAENVGFGLRKDPRSKAEKARAVEEALEMVGLKGYGGRAAHALSGGQRQRVALARALILKPKVLLLDEPLSALDKKMREHMQVELIKLQRQVGITFILVTHDQEEALVMSDRIAVMFDGEIAQLADPETLYRRPMSKKVADFIGTMNFVPATVLSEAGGQVEVEAKGLGRVMLDATIQPPIKGESPVVGLRPETLTLLYDDQKATERETEGVVDEVIYFGDMTYYDVYLGGTDVEVRLSMRNVPGRPILDVGSKVRVAWSPSALVLFR</sequence>
<dbReference type="GO" id="GO:0015847">
    <property type="term" value="P:putrescine transport"/>
    <property type="evidence" value="ECO:0007669"/>
    <property type="project" value="UniProtKB-ARBA"/>
</dbReference>
<dbReference type="GO" id="GO:0005524">
    <property type="term" value="F:ATP binding"/>
    <property type="evidence" value="ECO:0007669"/>
    <property type="project" value="UniProtKB-KW"/>
</dbReference>
<name>A0A6M0QNT5_9RHOB</name>
<dbReference type="AlphaFoldDB" id="A0A6M0QNT5"/>
<dbReference type="InterPro" id="IPR050093">
    <property type="entry name" value="ABC_SmlMolc_Importer"/>
</dbReference>
<dbReference type="InterPro" id="IPR008995">
    <property type="entry name" value="Mo/tungstate-bd_C_term_dom"/>
</dbReference>
<reference evidence="5 6" key="1">
    <citation type="submission" date="2020-02" db="EMBL/GenBank/DDBJ databases">
        <authorList>
            <person name="Chen W.-M."/>
        </authorList>
    </citation>
    <scope>NUCLEOTIDE SEQUENCE [LARGE SCALE GENOMIC DNA]</scope>
    <source>
        <strain evidence="5 6">KMS-5</strain>
    </source>
</reference>
<dbReference type="Pfam" id="PF00005">
    <property type="entry name" value="ABC_tran"/>
    <property type="match status" value="1"/>
</dbReference>
<comment type="caution">
    <text evidence="5">The sequence shown here is derived from an EMBL/GenBank/DDBJ whole genome shotgun (WGS) entry which is preliminary data.</text>
</comment>
<dbReference type="EMBL" id="JAAIVJ010000001">
    <property type="protein sequence ID" value="NEY89057.1"/>
    <property type="molecule type" value="Genomic_DNA"/>
</dbReference>
<dbReference type="Proteomes" id="UP000477782">
    <property type="component" value="Unassembled WGS sequence"/>
</dbReference>
<evidence type="ECO:0000256" key="2">
    <source>
        <dbReference type="ARBA" id="ARBA00022741"/>
    </source>
</evidence>
<gene>
    <name evidence="5" type="ORF">G4Z14_02005</name>
</gene>
<evidence type="ECO:0000256" key="1">
    <source>
        <dbReference type="ARBA" id="ARBA00022448"/>
    </source>
</evidence>
<evidence type="ECO:0000259" key="4">
    <source>
        <dbReference type="PROSITE" id="PS50893"/>
    </source>
</evidence>
<dbReference type="InterPro" id="IPR003439">
    <property type="entry name" value="ABC_transporter-like_ATP-bd"/>
</dbReference>
<evidence type="ECO:0000256" key="3">
    <source>
        <dbReference type="ARBA" id="ARBA00022840"/>
    </source>
</evidence>
<keyword evidence="6" id="KW-1185">Reference proteome</keyword>
<protein>
    <submittedName>
        <fullName evidence="5">ABC transporter ATP-binding protein</fullName>
    </submittedName>
</protein>
<organism evidence="5 6">
    <name type="scientific">Tabrizicola oligotrophica</name>
    <dbReference type="NCBI Taxonomy" id="2710650"/>
    <lineage>
        <taxon>Bacteria</taxon>
        <taxon>Pseudomonadati</taxon>
        <taxon>Pseudomonadota</taxon>
        <taxon>Alphaproteobacteria</taxon>
        <taxon>Rhodobacterales</taxon>
        <taxon>Paracoccaceae</taxon>
        <taxon>Tabrizicola</taxon>
    </lineage>
</organism>
<dbReference type="InterPro" id="IPR013611">
    <property type="entry name" value="Transp-assoc_OB_typ2"/>
</dbReference>
<dbReference type="SUPFAM" id="SSF50331">
    <property type="entry name" value="MOP-like"/>
    <property type="match status" value="1"/>
</dbReference>
<dbReference type="PROSITE" id="PS50893">
    <property type="entry name" value="ABC_TRANSPORTER_2"/>
    <property type="match status" value="1"/>
</dbReference>
<evidence type="ECO:0000313" key="6">
    <source>
        <dbReference type="Proteomes" id="UP000477782"/>
    </source>
</evidence>
<keyword evidence="1" id="KW-0813">Transport</keyword>
<dbReference type="PANTHER" id="PTHR42781:SF4">
    <property type="entry name" value="SPERMIDINE_PUTRESCINE IMPORT ATP-BINDING PROTEIN POTA"/>
    <property type="match status" value="1"/>
</dbReference>
<dbReference type="GO" id="GO:0016887">
    <property type="term" value="F:ATP hydrolysis activity"/>
    <property type="evidence" value="ECO:0007669"/>
    <property type="project" value="InterPro"/>
</dbReference>
<dbReference type="Gene3D" id="3.40.50.300">
    <property type="entry name" value="P-loop containing nucleotide triphosphate hydrolases"/>
    <property type="match status" value="1"/>
</dbReference>
<feature type="domain" description="ABC transporter" evidence="4">
    <location>
        <begin position="11"/>
        <end position="241"/>
    </location>
</feature>
<accession>A0A6M0QNT5</accession>